<dbReference type="InterPro" id="IPR050863">
    <property type="entry name" value="CenT-Element_Derived"/>
</dbReference>
<dbReference type="PANTHER" id="PTHR19303">
    <property type="entry name" value="TRANSPOSON"/>
    <property type="match status" value="1"/>
</dbReference>
<keyword evidence="1" id="KW-0238">DNA-binding</keyword>
<protein>
    <recommendedName>
        <fullName evidence="3">HTH CENPB-type domain-containing protein</fullName>
    </recommendedName>
</protein>
<dbReference type="PROSITE" id="PS51253">
    <property type="entry name" value="HTH_CENPB"/>
    <property type="match status" value="1"/>
</dbReference>
<feature type="domain" description="HTH CENPB-type" evidence="3">
    <location>
        <begin position="51"/>
        <end position="120"/>
    </location>
</feature>
<evidence type="ECO:0000256" key="1">
    <source>
        <dbReference type="ARBA" id="ARBA00023125"/>
    </source>
</evidence>
<dbReference type="Gene3D" id="3.40.50.300">
    <property type="entry name" value="P-loop containing nucleotide triphosphate hydrolases"/>
    <property type="match status" value="1"/>
</dbReference>
<evidence type="ECO:0000313" key="4">
    <source>
        <dbReference type="EMBL" id="KAF6527783.1"/>
    </source>
</evidence>
<dbReference type="InterPro" id="IPR027417">
    <property type="entry name" value="P-loop_NTPase"/>
</dbReference>
<gene>
    <name evidence="4" type="ORF">HZS61_008085</name>
</gene>
<accession>A0A8H6H0C9</accession>
<organism evidence="4 5">
    <name type="scientific">Fusarium oxysporum f. sp. conglutinans</name>
    <dbReference type="NCBI Taxonomy" id="100902"/>
    <lineage>
        <taxon>Eukaryota</taxon>
        <taxon>Fungi</taxon>
        <taxon>Dikarya</taxon>
        <taxon>Ascomycota</taxon>
        <taxon>Pezizomycotina</taxon>
        <taxon>Sordariomycetes</taxon>
        <taxon>Hypocreomycetidae</taxon>
        <taxon>Hypocreales</taxon>
        <taxon>Nectriaceae</taxon>
        <taxon>Fusarium</taxon>
        <taxon>Fusarium oxysporum species complex</taxon>
    </lineage>
</organism>
<dbReference type="GO" id="GO:0005634">
    <property type="term" value="C:nucleus"/>
    <property type="evidence" value="ECO:0007669"/>
    <property type="project" value="TreeGrafter"/>
</dbReference>
<feature type="compositionally biased region" description="Acidic residues" evidence="2">
    <location>
        <begin position="693"/>
        <end position="702"/>
    </location>
</feature>
<feature type="region of interest" description="Disordered" evidence="2">
    <location>
        <begin position="975"/>
        <end position="1019"/>
    </location>
</feature>
<reference evidence="4 5" key="1">
    <citation type="journal article" date="2020" name="bioRxiv">
        <title>A chromosome-scale genome assembly for the Fusarium oxysporum strain Fo5176 to establish a model Arabidopsis-fungal pathosystem.</title>
        <authorList>
            <person name="Fokkens L."/>
            <person name="Guo L."/>
            <person name="Dora S."/>
            <person name="Wang B."/>
            <person name="Ye K."/>
            <person name="Sanchez-Rodriguez C."/>
            <person name="Croll D."/>
        </authorList>
    </citation>
    <scope>NUCLEOTIDE SEQUENCE [LARGE SCALE GENOMIC DNA]</scope>
    <source>
        <strain evidence="4 5">Fo5176</strain>
    </source>
</reference>
<feature type="region of interest" description="Disordered" evidence="2">
    <location>
        <begin position="677"/>
        <end position="702"/>
    </location>
</feature>
<feature type="compositionally biased region" description="Basic and acidic residues" evidence="2">
    <location>
        <begin position="677"/>
        <end position="692"/>
    </location>
</feature>
<dbReference type="Proteomes" id="UP000593570">
    <property type="component" value="Unassembled WGS sequence"/>
</dbReference>
<sequence>MSQPSIEAKTLLALQALQNNPKLSVRRAAKMYEIDERRLRRRQQGIQSRGDWIPKSRKLSDLEEQIIVQFILDLDSRGFPSRLRFVEEMANSLLTDRDTSPIGKRWAHNFVKRQPELKTRLFRKYDYQRAKCEDPSIIRSWFRLVQNTIAKYGIRSDDIWNFDATGFMMGIIMAGMVVTGSERQGRPKSVQPGNREWITVIQAINAEGQSIAPFIIGAGQYHLANWYRECDLPGDWVIATSQNGWTNNQLGLEWLKHFDRSTTNRSTGPYRLLIVDGHESHHSADFERYCKENKIITLLLKKAYGREIEHLIRCFITHISKTEFFPAFYAAFKATFTESNIRGGFRGAGLAPLDPEAVISKLDVQLRTPTPPGEWPNHREVVVEEGQSDRVVGVVVWFEVGFGGQASQAAPEEAAIIDRMNRAMEQQQRRFEMEDKEKIKAADGRMDANAWLEHVGWATHLEGFDPEAMLRLTDPVSEHEHALQLIQDNLMRVMSRARAIATPAQVGSQALFEAQRKEVDKKPRRPFDNRMEDDTWARYTAVWTKLVCYIYRAEAMADEDRPGYRLSKRQSESLDELSEIVEAYVDDPDTRPLEEDQVDRLTLQTVMALLDHRLAAGEYRSAIISGLAVMGIRKDGGWMDVLDYTPIYSAVIKIARAMVVYQSYVERQAEVARLKQVKMDEQQREDGSLDEREAQEEAEEEATSMFRIVRKKVQRFMTVTSGNARAEPTPMDWIYEARTYGMHIRFNTPAGGTIDWVGDRIKHRRVQFRMGELTEMLHSLKDEARGLLATLAMVDDVSQLPQIPWSSFEDDHSEDRVGYSFLEDDRNHAWLEAGKNWSIRRITDSAGRRKIWFDHAREDGKPFRARAVQSYGQTVKELMERMFLLMHMVSGQPARATEILSIRHKNTMNGGVRNIFAHNGLMCFVTSYHKSFRATGQAKVIHRYLPREQVQGIVKDAGIRSPYLWPDEVVRKVEVSETEQRERRQAEIETGSGEDGVGSSSGGRDDDDDDDNNMDPNIKFESWVEERNWTSDRVRRIIQRHSRRLLGTMLNISSWRQIAVAIARRYLNGAFKESTLDEDEDDDIEDSPVDLQAGHGTHVAGMVYAREMQQGLFSTATMRDKFRSVSRQWHRLLEFRDGDEFINRAGGAWRRKREREPFETEQEHNQLQRFRRMQQVDIAGQLRQMLGPDAAFRGQQEAVIRAIMRGESPIVQITGTGGGKSMSFMLPAYCSHDSGGN</sequence>
<name>A0A8H6H0C9_FUSOX</name>
<dbReference type="EMBL" id="JACDXP010000002">
    <property type="protein sequence ID" value="KAF6527783.1"/>
    <property type="molecule type" value="Genomic_DNA"/>
</dbReference>
<dbReference type="GO" id="GO:0003677">
    <property type="term" value="F:DNA binding"/>
    <property type="evidence" value="ECO:0007669"/>
    <property type="project" value="UniProtKB-KW"/>
</dbReference>
<dbReference type="InterPro" id="IPR004875">
    <property type="entry name" value="DDE_SF_endonuclease_dom"/>
</dbReference>
<comment type="caution">
    <text evidence="4">The sequence shown here is derived from an EMBL/GenBank/DDBJ whole genome shotgun (WGS) entry which is preliminary data.</text>
</comment>
<dbReference type="AlphaFoldDB" id="A0A8H6H0C9"/>
<dbReference type="Pfam" id="PF03184">
    <property type="entry name" value="DDE_1"/>
    <property type="match status" value="1"/>
</dbReference>
<proteinExistence type="predicted"/>
<evidence type="ECO:0000256" key="2">
    <source>
        <dbReference type="SAM" id="MobiDB-lite"/>
    </source>
</evidence>
<feature type="compositionally biased region" description="Basic and acidic residues" evidence="2">
    <location>
        <begin position="975"/>
        <end position="987"/>
    </location>
</feature>
<evidence type="ECO:0000313" key="5">
    <source>
        <dbReference type="Proteomes" id="UP000593570"/>
    </source>
</evidence>
<dbReference type="PANTHER" id="PTHR19303:SF62">
    <property type="entry name" value="HTH CENPB-TYPE DOMAIN-CONTAINING PROTEIN-RELATED"/>
    <property type="match status" value="1"/>
</dbReference>
<dbReference type="InterPro" id="IPR006600">
    <property type="entry name" value="HTH_CenpB_DNA-bd_dom"/>
</dbReference>
<evidence type="ECO:0000259" key="3">
    <source>
        <dbReference type="PROSITE" id="PS51253"/>
    </source>
</evidence>